<comment type="caution">
    <text evidence="8">The sequence shown here is derived from an EMBL/GenBank/DDBJ whole genome shotgun (WGS) entry which is preliminary data.</text>
</comment>
<reference evidence="8 9" key="1">
    <citation type="submission" date="2023-08" db="EMBL/GenBank/DDBJ databases">
        <title>Annotated Genome Sequence of Vanrija albida AlHP1.</title>
        <authorList>
            <person name="Herzog R."/>
        </authorList>
    </citation>
    <scope>NUCLEOTIDE SEQUENCE [LARGE SCALE GENOMIC DNA]</scope>
    <source>
        <strain evidence="8 9">AlHP1</strain>
    </source>
</reference>
<dbReference type="RefSeq" id="XP_069212667.1">
    <property type="nucleotide sequence ID" value="XM_069349123.1"/>
</dbReference>
<keyword evidence="4 7" id="KW-0811">Translocation</keyword>
<sequence length="787" mass="87426">MAGEAVALGSTPYTDFAKLLASYHEKYAEAGPSSSQLDSPIRYDVVLDESDGLISSLMDSLENNIRKLANNGGPADEEDALLLEHRTWALIRAVYENRIQRADPEFEAPSAAEQIVASPYTTPEALAQTIVNESSDLSLWATLVDHLQSRPLLSSPPPIEARHGYLPFTVRKAKAARLGAGSTPVSLDPDFTLREPQGQDLAGEDQTYQTPLLEALWDFVRHGELDKAVTVCEEGGEPWRAASLIGGRRWSVGGLTKDSLPLSALQGNRARALWKKSCRAIAKNPTLSSAERSLYAALISDLPTLLPACTTWEDQLWAYIQARLENRIDRRAQELGGFWQEEDISIGLDDEENGVSATDSLEEVFARIAAVPTGDIAEKARSPYYAVQRYVILGKTNDLLVSFADRLGSIQDSVPPDGIAPLIRFFAHLVLVLRSLSQPVPEGAANAILEAYLRVLEQRDNDTLVAMYAACLREGNGEESYARFLRSMDPNATRQQKQEALLRAKQYNLDVAVIAKETVRLILEDAFAFIPSLSTDQPDITSFSASLTDRDVQLIRSIEWLTMVPETLAEALLRSNDVARYFLALGQANAAQALLKTLPDFSALDADADADHDGQLVEHTDYRKLLATFAVHDLIEEVQSRTPKATATKVEQLNWRKRLFSVIEQVNSDTRDLLISDWLNFPVQSRSTYSTQRRKELRRIRQIFIPDLVLRLHAQLMDNKQLFPQLLQTAIDMTKLVADEEHKVYVEFLGQDNKPYRLVAYLDRVREASMAVLEGGSSNPIVAAVAN</sequence>
<evidence type="ECO:0000256" key="6">
    <source>
        <dbReference type="ARBA" id="ARBA00023242"/>
    </source>
</evidence>
<comment type="similarity">
    <text evidence="7">Belongs to the nucleoporin Nup84/Nup107 family.</text>
</comment>
<keyword evidence="6 7" id="KW-0539">Nucleus</keyword>
<accession>A0ABR3QDE6</accession>
<comment type="function">
    <text evidence="7">Functions as a component of the nuclear pore complex (NPC).</text>
</comment>
<dbReference type="EMBL" id="JBBXJM010000001">
    <property type="protein sequence ID" value="KAL1412723.1"/>
    <property type="molecule type" value="Genomic_DNA"/>
</dbReference>
<keyword evidence="1 7" id="KW-0813">Transport</keyword>
<evidence type="ECO:0000313" key="9">
    <source>
        <dbReference type="Proteomes" id="UP001565368"/>
    </source>
</evidence>
<dbReference type="InterPro" id="IPR007252">
    <property type="entry name" value="Nup84/Nup107"/>
</dbReference>
<evidence type="ECO:0000313" key="8">
    <source>
        <dbReference type="EMBL" id="KAL1412723.1"/>
    </source>
</evidence>
<dbReference type="Proteomes" id="UP001565368">
    <property type="component" value="Unassembled WGS sequence"/>
</dbReference>
<keyword evidence="7" id="KW-0472">Membrane</keyword>
<comment type="subcellular location">
    <subcellularLocation>
        <location evidence="7">Nucleus</location>
        <location evidence="7">Nuclear pore complex</location>
    </subcellularLocation>
    <subcellularLocation>
        <location evidence="7">Nucleus membrane</location>
    </subcellularLocation>
</comment>
<keyword evidence="3" id="KW-0653">Protein transport</keyword>
<dbReference type="Gene3D" id="1.10.3450.20">
    <property type="match status" value="1"/>
</dbReference>
<dbReference type="Gene3D" id="1.20.190.50">
    <property type="match status" value="1"/>
</dbReference>
<keyword evidence="2" id="KW-0509">mRNA transport</keyword>
<evidence type="ECO:0000256" key="1">
    <source>
        <dbReference type="ARBA" id="ARBA00022448"/>
    </source>
</evidence>
<evidence type="ECO:0000256" key="3">
    <source>
        <dbReference type="ARBA" id="ARBA00022927"/>
    </source>
</evidence>
<dbReference type="PANTHER" id="PTHR13003">
    <property type="entry name" value="NUP107-RELATED"/>
    <property type="match status" value="1"/>
</dbReference>
<evidence type="ECO:0000256" key="2">
    <source>
        <dbReference type="ARBA" id="ARBA00022816"/>
    </source>
</evidence>
<protein>
    <recommendedName>
        <fullName evidence="7">Nuclear pore complex protein</fullName>
    </recommendedName>
</protein>
<keyword evidence="9" id="KW-1185">Reference proteome</keyword>
<proteinExistence type="inferred from homology"/>
<organism evidence="8 9">
    <name type="scientific">Vanrija albida</name>
    <dbReference type="NCBI Taxonomy" id="181172"/>
    <lineage>
        <taxon>Eukaryota</taxon>
        <taxon>Fungi</taxon>
        <taxon>Dikarya</taxon>
        <taxon>Basidiomycota</taxon>
        <taxon>Agaricomycotina</taxon>
        <taxon>Tremellomycetes</taxon>
        <taxon>Trichosporonales</taxon>
        <taxon>Trichosporonaceae</taxon>
        <taxon>Vanrija</taxon>
    </lineage>
</organism>
<keyword evidence="5 7" id="KW-0906">Nuclear pore complex</keyword>
<evidence type="ECO:0000256" key="7">
    <source>
        <dbReference type="RuleBase" id="RU365072"/>
    </source>
</evidence>
<name>A0ABR3QDE6_9TREE</name>
<dbReference type="PANTHER" id="PTHR13003:SF2">
    <property type="entry name" value="NUCLEAR PORE COMPLEX PROTEIN NUP107"/>
    <property type="match status" value="1"/>
</dbReference>
<comment type="subunit">
    <text evidence="7">Part of the nuclear pore complex (NPC).</text>
</comment>
<evidence type="ECO:0000256" key="4">
    <source>
        <dbReference type="ARBA" id="ARBA00023010"/>
    </source>
</evidence>
<dbReference type="GeneID" id="95981513"/>
<dbReference type="Pfam" id="PF04121">
    <property type="entry name" value="Nup84_Nup100"/>
    <property type="match status" value="1"/>
</dbReference>
<gene>
    <name evidence="8" type="primary">NUP84</name>
    <name evidence="8" type="ORF">Q8F55_000470</name>
</gene>
<evidence type="ECO:0000256" key="5">
    <source>
        <dbReference type="ARBA" id="ARBA00023132"/>
    </source>
</evidence>